<dbReference type="PANTHER" id="PTHR33990:SF1">
    <property type="entry name" value="PROTEIN YJDN"/>
    <property type="match status" value="1"/>
</dbReference>
<evidence type="ECO:0000259" key="1">
    <source>
        <dbReference type="Pfam" id="PF00903"/>
    </source>
</evidence>
<evidence type="ECO:0000313" key="3">
    <source>
        <dbReference type="Proteomes" id="UP001596105"/>
    </source>
</evidence>
<dbReference type="Pfam" id="PF00903">
    <property type="entry name" value="Glyoxalase"/>
    <property type="match status" value="1"/>
</dbReference>
<keyword evidence="3" id="KW-1185">Reference proteome</keyword>
<feature type="domain" description="Glyoxalase/fosfomycin resistance/dioxygenase" evidence="1">
    <location>
        <begin position="17"/>
        <end position="137"/>
    </location>
</feature>
<proteinExistence type="predicted"/>
<dbReference type="EMBL" id="JBHSMH010000012">
    <property type="protein sequence ID" value="MFC5468473.1"/>
    <property type="molecule type" value="Genomic_DNA"/>
</dbReference>
<dbReference type="InterPro" id="IPR004360">
    <property type="entry name" value="Glyas_Fos-R_dOase_dom"/>
</dbReference>
<sequence>MIVVSTSLIPFLEMNGSANEAIDLYVKALDAKVTYMLRFRDMPENPEAPLPTEKKDWVNYAVLKIGDSELQITDNVTGSTYEKGTQITIVVQTDDKEKATQYFEVLKQGGRVNDPLQASFFSPAYGNVTDKFGITFRILTKGRQ</sequence>
<dbReference type="SUPFAM" id="SSF54593">
    <property type="entry name" value="Glyoxalase/Bleomycin resistance protein/Dihydroxybiphenyl dioxygenase"/>
    <property type="match status" value="1"/>
</dbReference>
<comment type="caution">
    <text evidence="2">The sequence shown here is derived from an EMBL/GenBank/DDBJ whole genome shotgun (WGS) entry which is preliminary data.</text>
</comment>
<dbReference type="RefSeq" id="WP_378081644.1">
    <property type="nucleotide sequence ID" value="NZ_JBHSMH010000012.1"/>
</dbReference>
<organism evidence="2 3">
    <name type="scientific">Cohnella suwonensis</name>
    <dbReference type="NCBI Taxonomy" id="696072"/>
    <lineage>
        <taxon>Bacteria</taxon>
        <taxon>Bacillati</taxon>
        <taxon>Bacillota</taxon>
        <taxon>Bacilli</taxon>
        <taxon>Bacillales</taxon>
        <taxon>Paenibacillaceae</taxon>
        <taxon>Cohnella</taxon>
    </lineage>
</organism>
<dbReference type="PANTHER" id="PTHR33990">
    <property type="entry name" value="PROTEIN YJDN-RELATED"/>
    <property type="match status" value="1"/>
</dbReference>
<dbReference type="CDD" id="cd06588">
    <property type="entry name" value="PhnB_like"/>
    <property type="match status" value="1"/>
</dbReference>
<dbReference type="Gene3D" id="3.10.180.10">
    <property type="entry name" value="2,3-Dihydroxybiphenyl 1,2-Dioxygenase, domain 1"/>
    <property type="match status" value="1"/>
</dbReference>
<dbReference type="InterPro" id="IPR029068">
    <property type="entry name" value="Glyas_Bleomycin-R_OHBP_Dase"/>
</dbReference>
<reference evidence="3" key="1">
    <citation type="journal article" date="2019" name="Int. J. Syst. Evol. Microbiol.">
        <title>The Global Catalogue of Microorganisms (GCM) 10K type strain sequencing project: providing services to taxonomists for standard genome sequencing and annotation.</title>
        <authorList>
            <consortium name="The Broad Institute Genomics Platform"/>
            <consortium name="The Broad Institute Genome Sequencing Center for Infectious Disease"/>
            <person name="Wu L."/>
            <person name="Ma J."/>
        </authorList>
    </citation>
    <scope>NUCLEOTIDE SEQUENCE [LARGE SCALE GENOMIC DNA]</scope>
    <source>
        <strain evidence="3">CCUG 57113</strain>
    </source>
</reference>
<evidence type="ECO:0000313" key="2">
    <source>
        <dbReference type="EMBL" id="MFC5468473.1"/>
    </source>
</evidence>
<accession>A0ABW0LV55</accession>
<protein>
    <submittedName>
        <fullName evidence="2">VOC family protein</fullName>
    </submittedName>
</protein>
<dbReference type="Proteomes" id="UP001596105">
    <property type="component" value="Unassembled WGS sequence"/>
</dbReference>
<name>A0ABW0LV55_9BACL</name>
<gene>
    <name evidence="2" type="ORF">ACFPPD_07055</name>
</gene>
<dbReference type="InterPro" id="IPR028973">
    <property type="entry name" value="PhnB-like"/>
</dbReference>